<dbReference type="Pfam" id="PF00795">
    <property type="entry name" value="CN_hydrolase"/>
    <property type="match status" value="1"/>
</dbReference>
<comment type="caution">
    <text evidence="4">The sequence shown here is derived from an EMBL/GenBank/DDBJ whole genome shotgun (WGS) entry which is preliminary data.</text>
</comment>
<dbReference type="PANTHER" id="PTHR46044">
    <property type="entry name" value="NITRILASE"/>
    <property type="match status" value="1"/>
</dbReference>
<evidence type="ECO:0000313" key="5">
    <source>
        <dbReference type="Proteomes" id="UP001270362"/>
    </source>
</evidence>
<dbReference type="PANTHER" id="PTHR46044:SF12">
    <property type="entry name" value="HYDROLASE"/>
    <property type="match status" value="1"/>
</dbReference>
<feature type="domain" description="CN hydrolase" evidence="3">
    <location>
        <begin position="7"/>
        <end position="443"/>
    </location>
</feature>
<accession>A0AAE0X221</accession>
<dbReference type="PROSITE" id="PS50263">
    <property type="entry name" value="CN_HYDROLASE"/>
    <property type="match status" value="1"/>
</dbReference>
<dbReference type="Gene3D" id="3.60.110.10">
    <property type="entry name" value="Carbon-nitrogen hydrolase"/>
    <property type="match status" value="1"/>
</dbReference>
<evidence type="ECO:0000259" key="3">
    <source>
        <dbReference type="PROSITE" id="PS50263"/>
    </source>
</evidence>
<feature type="compositionally biased region" description="Low complexity" evidence="2">
    <location>
        <begin position="108"/>
        <end position="125"/>
    </location>
</feature>
<comment type="similarity">
    <text evidence="1">Belongs to the carbon-nitrogen hydrolase superfamily. Nitrilase family.</text>
</comment>
<protein>
    <submittedName>
        <fullName evidence="4">Carbon-nitrogen hydrolase</fullName>
    </submittedName>
</protein>
<evidence type="ECO:0000256" key="2">
    <source>
        <dbReference type="SAM" id="MobiDB-lite"/>
    </source>
</evidence>
<dbReference type="InterPro" id="IPR003010">
    <property type="entry name" value="C-N_Hydrolase"/>
</dbReference>
<dbReference type="EMBL" id="JAULSO010000004">
    <property type="protein sequence ID" value="KAK3683377.1"/>
    <property type="molecule type" value="Genomic_DNA"/>
</dbReference>
<organism evidence="4 5">
    <name type="scientific">Podospora appendiculata</name>
    <dbReference type="NCBI Taxonomy" id="314037"/>
    <lineage>
        <taxon>Eukaryota</taxon>
        <taxon>Fungi</taxon>
        <taxon>Dikarya</taxon>
        <taxon>Ascomycota</taxon>
        <taxon>Pezizomycotina</taxon>
        <taxon>Sordariomycetes</taxon>
        <taxon>Sordariomycetidae</taxon>
        <taxon>Sordariales</taxon>
        <taxon>Podosporaceae</taxon>
        <taxon>Podospora</taxon>
    </lineage>
</organism>
<evidence type="ECO:0000313" key="4">
    <source>
        <dbReference type="EMBL" id="KAK3683377.1"/>
    </source>
</evidence>
<feature type="region of interest" description="Disordered" evidence="2">
    <location>
        <begin position="282"/>
        <end position="376"/>
    </location>
</feature>
<keyword evidence="4" id="KW-0378">Hydrolase</keyword>
<dbReference type="GO" id="GO:0016787">
    <property type="term" value="F:hydrolase activity"/>
    <property type="evidence" value="ECO:0007669"/>
    <property type="project" value="UniProtKB-KW"/>
</dbReference>
<feature type="compositionally biased region" description="Acidic residues" evidence="2">
    <location>
        <begin position="282"/>
        <end position="292"/>
    </location>
</feature>
<sequence>MAPTASIRLGTASPSTQPTTAATLAQLDQLAWKAALKKIDILLLPEAYIGGYPRGTAFGCLMGSRSSQGRDEYLRYFNSAVDLGDTVGDGAGAGAAWLGRELPRTNPPTSTNPDTATETETETTPSRGDGTRETLEGIARATGVFLVTGCIEKAGGSLYCAVLYVCPTRGVLGKRRKVMPTATERLVWAQGSASTLRAVSTVIRGVRLNLAAAVCWENYMPLVRQALYAQNVNLYLAPTADGRDTWLPLMRTVAIEGRCFVVSSNMCVRGAGGRRRAEDELEAAADESDDDAQTLQDPDYAPPLHRRRNSLLTPEGFEIALPSPFTPQRPRPAKRRQSVFDEDGNEIVLPCCDQDHDNDEGDTVSPPTTSAGLRSRCKPFAPKHLHHSGHAHDGFTSAPLTAETNSEEFVSRGGSSIVSPFGDVLAGPQWEDDEGLLFADVDFDDCIRGRLDLDTAGSYSRNDSFKFSVQGLDLSPLPY</sequence>
<dbReference type="AlphaFoldDB" id="A0AAE0X221"/>
<proteinExistence type="inferred from homology"/>
<dbReference type="InterPro" id="IPR036526">
    <property type="entry name" value="C-N_Hydrolase_sf"/>
</dbReference>
<dbReference type="SUPFAM" id="SSF56317">
    <property type="entry name" value="Carbon-nitrogen hydrolase"/>
    <property type="match status" value="2"/>
</dbReference>
<keyword evidence="5" id="KW-1185">Reference proteome</keyword>
<name>A0AAE0X221_9PEZI</name>
<evidence type="ECO:0000256" key="1">
    <source>
        <dbReference type="ARBA" id="ARBA00008129"/>
    </source>
</evidence>
<reference evidence="4" key="1">
    <citation type="journal article" date="2023" name="Mol. Phylogenet. Evol.">
        <title>Genome-scale phylogeny and comparative genomics of the fungal order Sordariales.</title>
        <authorList>
            <person name="Hensen N."/>
            <person name="Bonometti L."/>
            <person name="Westerberg I."/>
            <person name="Brannstrom I.O."/>
            <person name="Guillou S."/>
            <person name="Cros-Aarteil S."/>
            <person name="Calhoun S."/>
            <person name="Haridas S."/>
            <person name="Kuo A."/>
            <person name="Mondo S."/>
            <person name="Pangilinan J."/>
            <person name="Riley R."/>
            <person name="LaButti K."/>
            <person name="Andreopoulos B."/>
            <person name="Lipzen A."/>
            <person name="Chen C."/>
            <person name="Yan M."/>
            <person name="Daum C."/>
            <person name="Ng V."/>
            <person name="Clum A."/>
            <person name="Steindorff A."/>
            <person name="Ohm R.A."/>
            <person name="Martin F."/>
            <person name="Silar P."/>
            <person name="Natvig D.O."/>
            <person name="Lalanne C."/>
            <person name="Gautier V."/>
            <person name="Ament-Velasquez S.L."/>
            <person name="Kruys A."/>
            <person name="Hutchinson M.I."/>
            <person name="Powell A.J."/>
            <person name="Barry K."/>
            <person name="Miller A.N."/>
            <person name="Grigoriev I.V."/>
            <person name="Debuchy R."/>
            <person name="Gladieux P."/>
            <person name="Hiltunen Thoren M."/>
            <person name="Johannesson H."/>
        </authorList>
    </citation>
    <scope>NUCLEOTIDE SEQUENCE</scope>
    <source>
        <strain evidence="4">CBS 314.62</strain>
    </source>
</reference>
<gene>
    <name evidence="4" type="ORF">B0T22DRAFT_493085</name>
</gene>
<reference evidence="4" key="2">
    <citation type="submission" date="2023-06" db="EMBL/GenBank/DDBJ databases">
        <authorList>
            <consortium name="Lawrence Berkeley National Laboratory"/>
            <person name="Haridas S."/>
            <person name="Hensen N."/>
            <person name="Bonometti L."/>
            <person name="Westerberg I."/>
            <person name="Brannstrom I.O."/>
            <person name="Guillou S."/>
            <person name="Cros-Aarteil S."/>
            <person name="Calhoun S."/>
            <person name="Kuo A."/>
            <person name="Mondo S."/>
            <person name="Pangilinan J."/>
            <person name="Riley R."/>
            <person name="Labutti K."/>
            <person name="Andreopoulos B."/>
            <person name="Lipzen A."/>
            <person name="Chen C."/>
            <person name="Yanf M."/>
            <person name="Daum C."/>
            <person name="Ng V."/>
            <person name="Clum A."/>
            <person name="Steindorff A."/>
            <person name="Ohm R."/>
            <person name="Martin F."/>
            <person name="Silar P."/>
            <person name="Natvig D."/>
            <person name="Lalanne C."/>
            <person name="Gautier V."/>
            <person name="Ament-Velasquez S.L."/>
            <person name="Kruys A."/>
            <person name="Hutchinson M.I."/>
            <person name="Powell A.J."/>
            <person name="Barry K."/>
            <person name="Miller A.N."/>
            <person name="Grigoriev I.V."/>
            <person name="Debuchy R."/>
            <person name="Gladieux P."/>
            <person name="Thoren M.H."/>
            <person name="Johannesson H."/>
        </authorList>
    </citation>
    <scope>NUCLEOTIDE SEQUENCE</scope>
    <source>
        <strain evidence="4">CBS 314.62</strain>
    </source>
</reference>
<dbReference type="Proteomes" id="UP001270362">
    <property type="component" value="Unassembled WGS sequence"/>
</dbReference>
<feature type="region of interest" description="Disordered" evidence="2">
    <location>
        <begin position="97"/>
        <end position="132"/>
    </location>
</feature>
<dbReference type="InterPro" id="IPR044149">
    <property type="entry name" value="Nitrilases_CHs"/>
</dbReference>